<organism evidence="2 3">
    <name type="scientific">Variovorax paradoxus</name>
    <dbReference type="NCBI Taxonomy" id="34073"/>
    <lineage>
        <taxon>Bacteria</taxon>
        <taxon>Pseudomonadati</taxon>
        <taxon>Pseudomonadota</taxon>
        <taxon>Betaproteobacteria</taxon>
        <taxon>Burkholderiales</taxon>
        <taxon>Comamonadaceae</taxon>
        <taxon>Variovorax</taxon>
    </lineage>
</organism>
<feature type="region of interest" description="Disordered" evidence="1">
    <location>
        <begin position="39"/>
        <end position="63"/>
    </location>
</feature>
<name>A0AA91DHG5_VARPD</name>
<protein>
    <recommendedName>
        <fullName evidence="4">Energy transducer TonB</fullName>
    </recommendedName>
</protein>
<dbReference type="AlphaFoldDB" id="A0AA91DHG5"/>
<evidence type="ECO:0008006" key="4">
    <source>
        <dbReference type="Google" id="ProtNLM"/>
    </source>
</evidence>
<reference evidence="2 3" key="1">
    <citation type="submission" date="2016-03" db="EMBL/GenBank/DDBJ databases">
        <title>Genome sequence of Variovorax paradoxus KB5.</title>
        <authorList>
            <person name="Jeong H."/>
            <person name="Hong C.E."/>
            <person name="Jo S.H."/>
            <person name="Park J.M."/>
        </authorList>
    </citation>
    <scope>NUCLEOTIDE SEQUENCE [LARGE SCALE GENOMIC DNA]</scope>
    <source>
        <strain evidence="2 3">KB5</strain>
    </source>
</reference>
<comment type="caution">
    <text evidence="2">The sequence shown here is derived from an EMBL/GenBank/DDBJ whole genome shotgun (WGS) entry which is preliminary data.</text>
</comment>
<sequence>MKTGAVFEAGTAGRACRFLVIAVAAFALASCSLFKPADKADEGGKGSTATAPTDEAAPSGRDVPTVRLITAQTPAVRAYRKIGAQHIYKAYANRIYKGKIPPLVYAVVVVETDIDASGKVVNVTFSRTPSHAPEVAPMIAELIKATSPLPSPGKLGGHTYVDTWLWDKSGKFQIDSLTLGQRSR</sequence>
<accession>A0AA91DHG5</accession>
<evidence type="ECO:0000313" key="3">
    <source>
        <dbReference type="Proteomes" id="UP000077852"/>
    </source>
</evidence>
<dbReference type="Proteomes" id="UP000077852">
    <property type="component" value="Unassembled WGS sequence"/>
</dbReference>
<dbReference type="PROSITE" id="PS51257">
    <property type="entry name" value="PROKAR_LIPOPROTEIN"/>
    <property type="match status" value="1"/>
</dbReference>
<gene>
    <name evidence="2" type="ORF">A3K87_04090</name>
</gene>
<dbReference type="RefSeq" id="WP_081271316.1">
    <property type="nucleotide sequence ID" value="NZ_LVHG01000095.1"/>
</dbReference>
<evidence type="ECO:0000256" key="1">
    <source>
        <dbReference type="SAM" id="MobiDB-lite"/>
    </source>
</evidence>
<dbReference type="EMBL" id="LVHG01000095">
    <property type="protein sequence ID" value="OAK57074.1"/>
    <property type="molecule type" value="Genomic_DNA"/>
</dbReference>
<evidence type="ECO:0000313" key="2">
    <source>
        <dbReference type="EMBL" id="OAK57074.1"/>
    </source>
</evidence>
<proteinExistence type="predicted"/>